<name>I4C301_DESTA</name>
<gene>
    <name evidence="3" type="ordered locus">Desti_1229</name>
</gene>
<keyword evidence="2" id="KW-0732">Signal</keyword>
<dbReference type="EMBL" id="CP003360">
    <property type="protein sequence ID" value="AFM23942.1"/>
    <property type="molecule type" value="Genomic_DNA"/>
</dbReference>
<dbReference type="HOGENOM" id="CLU_1861987_0_0_7"/>
<reference evidence="4" key="1">
    <citation type="submission" date="2012-06" db="EMBL/GenBank/DDBJ databases">
        <title>Complete sequence of chromosome of Desulfomonile tiedjei DSM 6799.</title>
        <authorList>
            <person name="Lucas S."/>
            <person name="Copeland A."/>
            <person name="Lapidus A."/>
            <person name="Glavina del Rio T."/>
            <person name="Dalin E."/>
            <person name="Tice H."/>
            <person name="Bruce D."/>
            <person name="Goodwin L."/>
            <person name="Pitluck S."/>
            <person name="Peters L."/>
            <person name="Ovchinnikova G."/>
            <person name="Zeytun A."/>
            <person name="Lu M."/>
            <person name="Kyrpides N."/>
            <person name="Mavromatis K."/>
            <person name="Ivanova N."/>
            <person name="Brettin T."/>
            <person name="Detter J.C."/>
            <person name="Han C."/>
            <person name="Larimer F."/>
            <person name="Land M."/>
            <person name="Hauser L."/>
            <person name="Markowitz V."/>
            <person name="Cheng J.-F."/>
            <person name="Hugenholtz P."/>
            <person name="Woyke T."/>
            <person name="Wu D."/>
            <person name="Spring S."/>
            <person name="Schroeder M."/>
            <person name="Brambilla E."/>
            <person name="Klenk H.-P."/>
            <person name="Eisen J.A."/>
        </authorList>
    </citation>
    <scope>NUCLEOTIDE SEQUENCE [LARGE SCALE GENOMIC DNA]</scope>
    <source>
        <strain evidence="4">ATCC 49306 / DSM 6799 / DCB-1</strain>
    </source>
</reference>
<organism evidence="3 4">
    <name type="scientific">Desulfomonile tiedjei (strain ATCC 49306 / DSM 6799 / DCB-1)</name>
    <dbReference type="NCBI Taxonomy" id="706587"/>
    <lineage>
        <taxon>Bacteria</taxon>
        <taxon>Pseudomonadati</taxon>
        <taxon>Thermodesulfobacteriota</taxon>
        <taxon>Desulfomonilia</taxon>
        <taxon>Desulfomonilales</taxon>
        <taxon>Desulfomonilaceae</taxon>
        <taxon>Desulfomonile</taxon>
    </lineage>
</organism>
<accession>I4C301</accession>
<evidence type="ECO:0000313" key="3">
    <source>
        <dbReference type="EMBL" id="AFM23942.1"/>
    </source>
</evidence>
<evidence type="ECO:0000256" key="1">
    <source>
        <dbReference type="SAM" id="MobiDB-lite"/>
    </source>
</evidence>
<dbReference type="AlphaFoldDB" id="I4C301"/>
<dbReference type="RefSeq" id="WP_014809094.1">
    <property type="nucleotide sequence ID" value="NC_018025.1"/>
</dbReference>
<feature type="compositionally biased region" description="Polar residues" evidence="1">
    <location>
        <begin position="57"/>
        <end position="68"/>
    </location>
</feature>
<feature type="chain" id="PRO_5003687464" evidence="2">
    <location>
        <begin position="21"/>
        <end position="137"/>
    </location>
</feature>
<proteinExistence type="predicted"/>
<dbReference type="Proteomes" id="UP000006055">
    <property type="component" value="Chromosome"/>
</dbReference>
<keyword evidence="4" id="KW-1185">Reference proteome</keyword>
<evidence type="ECO:0000313" key="4">
    <source>
        <dbReference type="Proteomes" id="UP000006055"/>
    </source>
</evidence>
<sequence length="137" mass="15786">MKASVTLLLLLLCFGNSASADSVVSPFSNSAISDYTLFVQQQPIDTRQWAVNPPQLPSGTPQLPSQRTYPLDQYGREITPGNPEYRAHRKDGRAYRYGYYSPYGYGRFGYFPYGYGKYGRYIPFNYYPRSYSLRKKK</sequence>
<protein>
    <submittedName>
        <fullName evidence="3">Uncharacterized protein</fullName>
    </submittedName>
</protein>
<feature type="signal peptide" evidence="2">
    <location>
        <begin position="1"/>
        <end position="20"/>
    </location>
</feature>
<evidence type="ECO:0000256" key="2">
    <source>
        <dbReference type="SAM" id="SignalP"/>
    </source>
</evidence>
<feature type="region of interest" description="Disordered" evidence="1">
    <location>
        <begin position="49"/>
        <end position="86"/>
    </location>
</feature>
<dbReference type="KEGG" id="dti:Desti_1229"/>